<proteinExistence type="predicted"/>
<evidence type="ECO:0000313" key="1">
    <source>
        <dbReference type="EMBL" id="WVX67236.1"/>
    </source>
</evidence>
<accession>A0ABZ2C466</accession>
<organism evidence="1 2">
    <name type="scientific">Candidatus Bealeia paramacronuclearis</name>
    <dbReference type="NCBI Taxonomy" id="1921001"/>
    <lineage>
        <taxon>Bacteria</taxon>
        <taxon>Pseudomonadati</taxon>
        <taxon>Pseudomonadota</taxon>
        <taxon>Alphaproteobacteria</taxon>
        <taxon>Holosporales</taxon>
        <taxon>Holosporaceae</taxon>
        <taxon>Candidatus Bealeia</taxon>
    </lineage>
</organism>
<gene>
    <name evidence="1" type="ORF">Bealeia1_01434</name>
</gene>
<dbReference type="EMBL" id="CP133270">
    <property type="protein sequence ID" value="WVX67236.1"/>
    <property type="molecule type" value="Genomic_DNA"/>
</dbReference>
<evidence type="ECO:0008006" key="3">
    <source>
        <dbReference type="Google" id="ProtNLM"/>
    </source>
</evidence>
<keyword evidence="2" id="KW-1185">Reference proteome</keyword>
<dbReference type="Proteomes" id="UP001330434">
    <property type="component" value="Chromosome"/>
</dbReference>
<evidence type="ECO:0000313" key="2">
    <source>
        <dbReference type="Proteomes" id="UP001330434"/>
    </source>
</evidence>
<sequence length="133" mass="14913">MRFYNLLFAIVFLLTCELSARKPELKTGKSFTECSDCLDSLVGFCGQCSNPNTVLYNLNNMGTFCDPCKGISHADLPGCLTSCQEILNDAQQDLNNCFTSCQQTITQCQSACLSTSERQRYTFKNQHHSNKKK</sequence>
<protein>
    <recommendedName>
        <fullName evidence="3">Four-helix bundle copper-binding protein</fullName>
    </recommendedName>
</protein>
<name>A0ABZ2C466_9PROT</name>
<reference evidence="1 2" key="1">
    <citation type="journal article" date="2024" name="Environ. Microbiol.">
        <title>Novel evolutionary insights on the interactions of the Holosporales (Alphaproteobacteria) with eukaryotic hosts from comparative genomics.</title>
        <authorList>
            <person name="Giovannini M."/>
            <person name="Petroni G."/>
            <person name="Castelli M."/>
        </authorList>
    </citation>
    <scope>NUCLEOTIDE SEQUENCE [LARGE SCALE GENOMIC DNA]</scope>
    <source>
        <strain evidence="1 2">US_Bl 15I1</strain>
    </source>
</reference>